<evidence type="ECO:0000313" key="1">
    <source>
        <dbReference type="EMBL" id="SBW00641.1"/>
    </source>
</evidence>
<name>A0A212JMK4_9DELT</name>
<gene>
    <name evidence="1" type="ORF">KL86DPRO_11819</name>
</gene>
<accession>A0A212JMK4</accession>
<dbReference type="Pfam" id="PF14196">
    <property type="entry name" value="ATC_hydrolase"/>
    <property type="match status" value="1"/>
</dbReference>
<evidence type="ECO:0008006" key="2">
    <source>
        <dbReference type="Google" id="ProtNLM"/>
    </source>
</evidence>
<dbReference type="EMBL" id="FLUQ01000001">
    <property type="protein sequence ID" value="SBW00641.1"/>
    <property type="molecule type" value="Genomic_DNA"/>
</dbReference>
<protein>
    <recommendedName>
        <fullName evidence="2">L-2-amino-thiazoline-4-carboxylic acid hydrolase</fullName>
    </recommendedName>
</protein>
<dbReference type="InterPro" id="IPR026002">
    <property type="entry name" value="ATC_hydrolase-like"/>
</dbReference>
<proteinExistence type="predicted"/>
<reference evidence="1" key="1">
    <citation type="submission" date="2016-04" db="EMBL/GenBank/DDBJ databases">
        <authorList>
            <person name="Evans L.H."/>
            <person name="Alamgir A."/>
            <person name="Owens N."/>
            <person name="Weber N.D."/>
            <person name="Virtaneva K."/>
            <person name="Barbian K."/>
            <person name="Babar A."/>
            <person name="Rosenke K."/>
        </authorList>
    </citation>
    <scope>NUCLEOTIDE SEQUENCE</scope>
    <source>
        <strain evidence="1">86</strain>
    </source>
</reference>
<sequence length="232" mass="26072">MTTGTTALCGIEQHAVLYALLIREALKHGAAGDKAARDATARYGRERGARMAQKAIADNEPLTRPAYRLYKEWQPPRQGLMVPGPVVQKTPSFITQQLRCEWAESWKRHELAEFGKMYCRYVDRYLCRGWSEDYEVNITTLLSEGDDRCTFDWGYALTPELEKELAEKSAALGTKYVKDFDYHTGHVLHALSSEFAEQLGAATGAAIRAAALKAFEEKFGKQCVDAIQRAFP</sequence>
<organism evidence="1">
    <name type="scientific">uncultured delta proteobacterium</name>
    <dbReference type="NCBI Taxonomy" id="34034"/>
    <lineage>
        <taxon>Bacteria</taxon>
        <taxon>Deltaproteobacteria</taxon>
        <taxon>environmental samples</taxon>
    </lineage>
</organism>
<dbReference type="AlphaFoldDB" id="A0A212JMK4"/>